<reference evidence="2 3" key="1">
    <citation type="submission" date="2018-06" db="EMBL/GenBank/DDBJ databases">
        <authorList>
            <consortium name="Pathogen Informatics"/>
            <person name="Doyle S."/>
        </authorList>
    </citation>
    <scope>NUCLEOTIDE SEQUENCE [LARGE SCALE GENOMIC DNA]</scope>
    <source>
        <strain evidence="2 3">NCTC10684</strain>
    </source>
</reference>
<sequence length="60" mass="6833">MSNRDGLKCPVCKSHLLLVIDSRPRRDTIIRRRKCHKCAALFTTIEVISDIKGQPIKETA</sequence>
<dbReference type="Pfam" id="PF22811">
    <property type="entry name" value="Zn_ribbon_NrdR"/>
    <property type="match status" value="1"/>
</dbReference>
<evidence type="ECO:0000313" key="2">
    <source>
        <dbReference type="EMBL" id="SUU89389.1"/>
    </source>
</evidence>
<dbReference type="EMBL" id="UFSM01000001">
    <property type="protein sequence ID" value="SUU89389.1"/>
    <property type="molecule type" value="Genomic_DNA"/>
</dbReference>
<dbReference type="AlphaFoldDB" id="A0A380WK48"/>
<evidence type="ECO:0000313" key="3">
    <source>
        <dbReference type="Proteomes" id="UP000254701"/>
    </source>
</evidence>
<name>A0A380WK48_AMIAI</name>
<protein>
    <submittedName>
        <fullName evidence="2">Transcriptional regulator NrdR</fullName>
    </submittedName>
</protein>
<dbReference type="RefSeq" id="WP_115731564.1">
    <property type="nucleotide sequence ID" value="NZ_BAAAVY010000002.1"/>
</dbReference>
<gene>
    <name evidence="2" type="ORF">NCTC10684_02628</name>
</gene>
<feature type="domain" description="Transcriptional repressor NrdR-like N-terminal" evidence="1">
    <location>
        <begin position="7"/>
        <end position="46"/>
    </location>
</feature>
<dbReference type="InterPro" id="IPR055173">
    <property type="entry name" value="NrdR-like_N"/>
</dbReference>
<organism evidence="2 3">
    <name type="scientific">Aminobacter aminovorans</name>
    <name type="common">Chelatobacter heintzii</name>
    <dbReference type="NCBI Taxonomy" id="83263"/>
    <lineage>
        <taxon>Bacteria</taxon>
        <taxon>Pseudomonadati</taxon>
        <taxon>Pseudomonadota</taxon>
        <taxon>Alphaproteobacteria</taxon>
        <taxon>Hyphomicrobiales</taxon>
        <taxon>Phyllobacteriaceae</taxon>
        <taxon>Aminobacter</taxon>
    </lineage>
</organism>
<dbReference type="Proteomes" id="UP000254701">
    <property type="component" value="Unassembled WGS sequence"/>
</dbReference>
<proteinExistence type="predicted"/>
<accession>A0A380WK48</accession>
<evidence type="ECO:0000259" key="1">
    <source>
        <dbReference type="Pfam" id="PF22811"/>
    </source>
</evidence>